<dbReference type="Proteomes" id="UP000204551">
    <property type="component" value="Chromosome"/>
</dbReference>
<protein>
    <submittedName>
        <fullName evidence="2">Dihydroanticapsin 7-dehydrogenase</fullName>
        <ecNumber evidence="2">1.1.1.385</ecNumber>
    </submittedName>
</protein>
<comment type="similarity">
    <text evidence="1">Belongs to the short-chain dehydrogenases/reductases (SDR) family.</text>
</comment>
<sequence>MGLLELGKKNIWVIGGAGYLGQSTVKMLIESGAKVLCADLDNKADDFGISIGANDQFIPVSLDVGDEKEIAFFIRENIQKYGIPDGLVIMTFGSSGKSFEELSGEAFDRVNHIGLTSTFLLARGIGNEMEKAGHGSVILFSSMYGLVSPDPDIYKSPMKVNPVEYGVGKAGIVQMTKYLAVFYATKGIRFNCISPGPFPNPSVQKDYPDFVERLERKVPLGRIGDPKEVAGAVTFLLSDLASFITGHNLVVDGGWTCW</sequence>
<dbReference type="PANTHER" id="PTHR42760:SF40">
    <property type="entry name" value="3-OXOACYL-[ACYL-CARRIER-PROTEIN] REDUCTASE, CHLOROPLASTIC"/>
    <property type="match status" value="1"/>
</dbReference>
<name>A0A221UU53_9FLAO</name>
<dbReference type="Pfam" id="PF13561">
    <property type="entry name" value="adh_short_C2"/>
    <property type="match status" value="1"/>
</dbReference>
<dbReference type="SUPFAM" id="SSF51735">
    <property type="entry name" value="NAD(P)-binding Rossmann-fold domains"/>
    <property type="match status" value="1"/>
</dbReference>
<dbReference type="GO" id="GO:0030497">
    <property type="term" value="P:fatty acid elongation"/>
    <property type="evidence" value="ECO:0007669"/>
    <property type="project" value="TreeGrafter"/>
</dbReference>
<dbReference type="AlphaFoldDB" id="A0A221UU53"/>
<evidence type="ECO:0000313" key="3">
    <source>
        <dbReference type="Proteomes" id="UP000204551"/>
    </source>
</evidence>
<evidence type="ECO:0000256" key="1">
    <source>
        <dbReference type="ARBA" id="ARBA00006484"/>
    </source>
</evidence>
<accession>A0A221UU53</accession>
<proteinExistence type="inferred from homology"/>
<gene>
    <name evidence="2" type="ORF">AREALGSMS7_01151</name>
</gene>
<dbReference type="GO" id="GO:0016616">
    <property type="term" value="F:oxidoreductase activity, acting on the CH-OH group of donors, NAD or NADP as acceptor"/>
    <property type="evidence" value="ECO:0007669"/>
    <property type="project" value="TreeGrafter"/>
</dbReference>
<organism evidence="2 3">
    <name type="scientific">Arenibacter algicola</name>
    <dbReference type="NCBI Taxonomy" id="616991"/>
    <lineage>
        <taxon>Bacteria</taxon>
        <taxon>Pseudomonadati</taxon>
        <taxon>Bacteroidota</taxon>
        <taxon>Flavobacteriia</taxon>
        <taxon>Flavobacteriales</taxon>
        <taxon>Flavobacteriaceae</taxon>
        <taxon>Arenibacter</taxon>
    </lineage>
</organism>
<reference evidence="2 3" key="1">
    <citation type="submission" date="2017-07" db="EMBL/GenBank/DDBJ databases">
        <title>Genome Sequence of Arenibacter algicola Strain SMS7 Isolated from a culture of the Diatom Skeletonema marinoi.</title>
        <authorList>
            <person name="Topel M."/>
            <person name="Pinder M.I.M."/>
            <person name="Johansson O.N."/>
            <person name="Kourtchenko O."/>
            <person name="Godhe A."/>
            <person name="Clarke A.K."/>
        </authorList>
    </citation>
    <scope>NUCLEOTIDE SEQUENCE [LARGE SCALE GENOMIC DNA]</scope>
    <source>
        <strain evidence="2 3">SMS7</strain>
    </source>
</reference>
<dbReference type="RefSeq" id="WP_093977581.1">
    <property type="nucleotide sequence ID" value="NZ_CP022515.1"/>
</dbReference>
<keyword evidence="2" id="KW-0560">Oxidoreductase</keyword>
<dbReference type="InterPro" id="IPR002347">
    <property type="entry name" value="SDR_fam"/>
</dbReference>
<evidence type="ECO:0000313" key="2">
    <source>
        <dbReference type="EMBL" id="ASO04626.1"/>
    </source>
</evidence>
<dbReference type="InterPro" id="IPR036291">
    <property type="entry name" value="NAD(P)-bd_dom_sf"/>
</dbReference>
<dbReference type="KEGG" id="aalg:AREALGSMS7_01151"/>
<dbReference type="PRINTS" id="PR00081">
    <property type="entry name" value="GDHRDH"/>
</dbReference>
<dbReference type="EMBL" id="CP022515">
    <property type="protein sequence ID" value="ASO04626.1"/>
    <property type="molecule type" value="Genomic_DNA"/>
</dbReference>
<dbReference type="EC" id="1.1.1.385" evidence="2"/>
<dbReference type="PANTHER" id="PTHR42760">
    <property type="entry name" value="SHORT-CHAIN DEHYDROGENASES/REDUCTASES FAMILY MEMBER"/>
    <property type="match status" value="1"/>
</dbReference>
<dbReference type="Gene3D" id="3.40.50.720">
    <property type="entry name" value="NAD(P)-binding Rossmann-like Domain"/>
    <property type="match status" value="1"/>
</dbReference>